<dbReference type="RefSeq" id="WP_147258907.1">
    <property type="nucleotide sequence ID" value="NZ_VIWU01000001.1"/>
</dbReference>
<sequence length="142" mass="15746">MTASVDAALDRLQRQDAAVPAPDATLTIAEMAERTGVSAHTLRYYERIGLLTVARDATGHRIYNAGDYARVVFLNRLRMTGMSIRDLQRYIALVAEGEASVPERLEMMLAHREAVRAQIQELTFALDTIEFKIAAYGGHAQP</sequence>
<dbReference type="GO" id="GO:0003677">
    <property type="term" value="F:DNA binding"/>
    <property type="evidence" value="ECO:0007669"/>
    <property type="project" value="UniProtKB-KW"/>
</dbReference>
<dbReference type="Proteomes" id="UP000321261">
    <property type="component" value="Unassembled WGS sequence"/>
</dbReference>
<dbReference type="Pfam" id="PF13411">
    <property type="entry name" value="MerR_1"/>
    <property type="match status" value="1"/>
</dbReference>
<evidence type="ECO:0000256" key="1">
    <source>
        <dbReference type="ARBA" id="ARBA00023125"/>
    </source>
</evidence>
<dbReference type="InterPro" id="IPR047057">
    <property type="entry name" value="MerR_fam"/>
</dbReference>
<dbReference type="SUPFAM" id="SSF46955">
    <property type="entry name" value="Putative DNA-binding domain"/>
    <property type="match status" value="1"/>
</dbReference>
<dbReference type="PROSITE" id="PS50937">
    <property type="entry name" value="HTH_MERR_2"/>
    <property type="match status" value="1"/>
</dbReference>
<dbReference type="InterPro" id="IPR009061">
    <property type="entry name" value="DNA-bd_dom_put_sf"/>
</dbReference>
<dbReference type="InterPro" id="IPR000551">
    <property type="entry name" value="MerR-type_HTH_dom"/>
</dbReference>
<organism evidence="3 4">
    <name type="scientific">Pseudonocardia hierapolitana</name>
    <dbReference type="NCBI Taxonomy" id="1128676"/>
    <lineage>
        <taxon>Bacteria</taxon>
        <taxon>Bacillati</taxon>
        <taxon>Actinomycetota</taxon>
        <taxon>Actinomycetes</taxon>
        <taxon>Pseudonocardiales</taxon>
        <taxon>Pseudonocardiaceae</taxon>
        <taxon>Pseudonocardia</taxon>
    </lineage>
</organism>
<evidence type="ECO:0000313" key="3">
    <source>
        <dbReference type="EMBL" id="TWF80189.1"/>
    </source>
</evidence>
<dbReference type="PROSITE" id="PS00552">
    <property type="entry name" value="HTH_MERR_1"/>
    <property type="match status" value="1"/>
</dbReference>
<evidence type="ECO:0000259" key="2">
    <source>
        <dbReference type="PROSITE" id="PS50937"/>
    </source>
</evidence>
<proteinExistence type="predicted"/>
<keyword evidence="4" id="KW-1185">Reference proteome</keyword>
<name>A0A561SZ88_9PSEU</name>
<protein>
    <submittedName>
        <fullName evidence="3">MerR family transcriptional regulator</fullName>
    </submittedName>
</protein>
<dbReference type="GO" id="GO:0003700">
    <property type="term" value="F:DNA-binding transcription factor activity"/>
    <property type="evidence" value="ECO:0007669"/>
    <property type="project" value="InterPro"/>
</dbReference>
<dbReference type="AlphaFoldDB" id="A0A561SZ88"/>
<feature type="domain" description="HTH merR-type" evidence="2">
    <location>
        <begin position="25"/>
        <end position="93"/>
    </location>
</feature>
<keyword evidence="1" id="KW-0238">DNA-binding</keyword>
<evidence type="ECO:0000313" key="4">
    <source>
        <dbReference type="Proteomes" id="UP000321261"/>
    </source>
</evidence>
<dbReference type="EMBL" id="VIWU01000001">
    <property type="protein sequence ID" value="TWF80189.1"/>
    <property type="molecule type" value="Genomic_DNA"/>
</dbReference>
<dbReference type="Gene3D" id="1.10.1660.10">
    <property type="match status" value="1"/>
</dbReference>
<dbReference type="PRINTS" id="PR00040">
    <property type="entry name" value="HTHMERR"/>
</dbReference>
<comment type="caution">
    <text evidence="3">The sequence shown here is derived from an EMBL/GenBank/DDBJ whole genome shotgun (WGS) entry which is preliminary data.</text>
</comment>
<dbReference type="SMART" id="SM00422">
    <property type="entry name" value="HTH_MERR"/>
    <property type="match status" value="1"/>
</dbReference>
<dbReference type="CDD" id="cd01109">
    <property type="entry name" value="HTH_YyaN"/>
    <property type="match status" value="1"/>
</dbReference>
<gene>
    <name evidence="3" type="ORF">FHX44_116127</name>
</gene>
<dbReference type="OrthoDB" id="9802039at2"/>
<dbReference type="PANTHER" id="PTHR30204">
    <property type="entry name" value="REDOX-CYCLING DRUG-SENSING TRANSCRIPTIONAL ACTIVATOR SOXR"/>
    <property type="match status" value="1"/>
</dbReference>
<dbReference type="PANTHER" id="PTHR30204:SF98">
    <property type="entry name" value="HTH-TYPE TRANSCRIPTIONAL REGULATOR ADHR"/>
    <property type="match status" value="1"/>
</dbReference>
<accession>A0A561SZ88</accession>
<reference evidence="3 4" key="1">
    <citation type="submission" date="2019-06" db="EMBL/GenBank/DDBJ databases">
        <title>Sequencing the genomes of 1000 actinobacteria strains.</title>
        <authorList>
            <person name="Klenk H.-P."/>
        </authorList>
    </citation>
    <scope>NUCLEOTIDE SEQUENCE [LARGE SCALE GENOMIC DNA]</scope>
    <source>
        <strain evidence="3 4">DSM 45671</strain>
    </source>
</reference>